<dbReference type="Gene3D" id="1.10.8.60">
    <property type="match status" value="1"/>
</dbReference>
<keyword evidence="2" id="KW-0067">ATP-binding</keyword>
<name>D6Z4F9_DESAT</name>
<dbReference type="PROSITE" id="PS00676">
    <property type="entry name" value="SIGMA54_INTERACT_2"/>
    <property type="match status" value="1"/>
</dbReference>
<protein>
    <submittedName>
        <fullName evidence="9">Sigma54 specific transcriptional regulator, Fis family</fullName>
    </submittedName>
</protein>
<keyword evidence="3" id="KW-0805">Transcription regulation</keyword>
<dbReference type="Gene3D" id="1.10.10.60">
    <property type="entry name" value="Homeodomain-like"/>
    <property type="match status" value="1"/>
</dbReference>
<dbReference type="GO" id="GO:0043565">
    <property type="term" value="F:sequence-specific DNA binding"/>
    <property type="evidence" value="ECO:0007669"/>
    <property type="project" value="InterPro"/>
</dbReference>
<dbReference type="SUPFAM" id="SSF52540">
    <property type="entry name" value="P-loop containing nucleoside triphosphate hydrolases"/>
    <property type="match status" value="1"/>
</dbReference>
<dbReference type="SUPFAM" id="SSF46689">
    <property type="entry name" value="Homeodomain-like"/>
    <property type="match status" value="1"/>
</dbReference>
<sequence length="527" mass="59949">MSSAMQQEKLKNPQSTPGPAADPGTLQQELTRARLEVERLKKNRIALFDVMLDMVFLIRDDYVIEYMNASAIRTFGDQCGRICHQALEGRHDPCPNCPVTISSAGKAAEGLFERKLGQIYVEYNYVSFQGYRNDQLVMIVMRDITARKQQEAELAQMHNDIETVLQQKIQALRESERVRQELSQEVNILKQELDRHCQQQDGMVGSSRRIQELRELTSHVADSEATILITGESGTGKELVADIIHKRSQRHNKPLFKFNCAAVSENLLESELFGYEKGAFTGATSRHRGKFETANGGTIFLDEIGDISPRMQAALLRVLQNGEIVRVGGNETIKTDARIIAATNVNLGAAVEEGRFRRDLYYRLNVINIHLPPLRERREDIVPLVTHFVTKYRAAFQKNIDYLPNGIMDRLLQHNWPGNIRELENVIKRAILLARNNIITEKEVSFESHEDGPAQDNAVPILENWMLEQPLKETLAKLEGKIMASALKQYQYNPQVVAKVLKLGKTTLYEKMKRHGLTDNGNRQNRH</sequence>
<dbReference type="InterPro" id="IPR027417">
    <property type="entry name" value="P-loop_NTPase"/>
</dbReference>
<reference evidence="10" key="1">
    <citation type="submission" date="2010-02" db="EMBL/GenBank/DDBJ databases">
        <title>Complete sequence of Desulfurivibrio alkaliphilus AHT2.</title>
        <authorList>
            <consortium name="US DOE Joint Genome Institute"/>
            <person name="Pitluck S."/>
            <person name="Chertkov O."/>
            <person name="Detter J.C."/>
            <person name="Han C."/>
            <person name="Tapia R."/>
            <person name="Larimer F."/>
            <person name="Land M."/>
            <person name="Hauser L."/>
            <person name="Kyrpides N."/>
            <person name="Mikhailova N."/>
            <person name="Sorokin D.Y."/>
            <person name="Muyzer G."/>
            <person name="Woyke T."/>
        </authorList>
    </citation>
    <scope>NUCLEOTIDE SEQUENCE [LARGE SCALE GENOMIC DNA]</scope>
    <source>
        <strain evidence="10">DSM 19089 / UNIQEM U267 / AHT2</strain>
    </source>
</reference>
<dbReference type="PROSITE" id="PS00675">
    <property type="entry name" value="SIGMA54_INTERACT_1"/>
    <property type="match status" value="1"/>
</dbReference>
<evidence type="ECO:0000313" key="9">
    <source>
        <dbReference type="EMBL" id="ADH86434.1"/>
    </source>
</evidence>
<keyword evidence="1" id="KW-0547">Nucleotide-binding</keyword>
<dbReference type="Proteomes" id="UP000001508">
    <property type="component" value="Chromosome"/>
</dbReference>
<dbReference type="STRING" id="589865.DaAHT2_1742"/>
<dbReference type="AlphaFoldDB" id="D6Z4F9"/>
<organism evidence="9 10">
    <name type="scientific">Desulfurivibrio alkaliphilus (strain DSM 19089 / UNIQEM U267 / AHT2)</name>
    <dbReference type="NCBI Taxonomy" id="589865"/>
    <lineage>
        <taxon>Bacteria</taxon>
        <taxon>Pseudomonadati</taxon>
        <taxon>Thermodesulfobacteriota</taxon>
        <taxon>Desulfobulbia</taxon>
        <taxon>Desulfobulbales</taxon>
        <taxon>Desulfobulbaceae</taxon>
        <taxon>Desulfurivibrio</taxon>
    </lineage>
</organism>
<dbReference type="GO" id="GO:0006355">
    <property type="term" value="P:regulation of DNA-templated transcription"/>
    <property type="evidence" value="ECO:0007669"/>
    <property type="project" value="InterPro"/>
</dbReference>
<feature type="region of interest" description="Disordered" evidence="7">
    <location>
        <begin position="1"/>
        <end position="24"/>
    </location>
</feature>
<dbReference type="RefSeq" id="WP_013163958.1">
    <property type="nucleotide sequence ID" value="NC_014216.1"/>
</dbReference>
<dbReference type="PANTHER" id="PTHR32071:SF57">
    <property type="entry name" value="C4-DICARBOXYLATE TRANSPORT TRANSCRIPTIONAL REGULATORY PROTEIN DCTD"/>
    <property type="match status" value="1"/>
</dbReference>
<dbReference type="PROSITE" id="PS00688">
    <property type="entry name" value="SIGMA54_INTERACT_3"/>
    <property type="match status" value="1"/>
</dbReference>
<evidence type="ECO:0000256" key="4">
    <source>
        <dbReference type="ARBA" id="ARBA00023125"/>
    </source>
</evidence>
<dbReference type="GO" id="GO:0005524">
    <property type="term" value="F:ATP binding"/>
    <property type="evidence" value="ECO:0007669"/>
    <property type="project" value="UniProtKB-KW"/>
</dbReference>
<dbReference type="InterPro" id="IPR025944">
    <property type="entry name" value="Sigma_54_int_dom_CS"/>
</dbReference>
<dbReference type="OrthoDB" id="9763792at2"/>
<evidence type="ECO:0000313" key="10">
    <source>
        <dbReference type="Proteomes" id="UP000001508"/>
    </source>
</evidence>
<feature type="compositionally biased region" description="Polar residues" evidence="7">
    <location>
        <begin position="1"/>
        <end position="17"/>
    </location>
</feature>
<keyword evidence="6" id="KW-0175">Coiled coil</keyword>
<feature type="domain" description="Sigma-54 factor interaction" evidence="8">
    <location>
        <begin position="203"/>
        <end position="432"/>
    </location>
</feature>
<evidence type="ECO:0000256" key="6">
    <source>
        <dbReference type="SAM" id="Coils"/>
    </source>
</evidence>
<dbReference type="InterPro" id="IPR000014">
    <property type="entry name" value="PAS"/>
</dbReference>
<keyword evidence="4" id="KW-0238">DNA-binding</keyword>
<dbReference type="Gene3D" id="3.30.450.20">
    <property type="entry name" value="PAS domain"/>
    <property type="match status" value="1"/>
</dbReference>
<feature type="coiled-coil region" evidence="6">
    <location>
        <begin position="147"/>
        <end position="199"/>
    </location>
</feature>
<evidence type="ECO:0000256" key="3">
    <source>
        <dbReference type="ARBA" id="ARBA00023015"/>
    </source>
</evidence>
<dbReference type="CDD" id="cd00009">
    <property type="entry name" value="AAA"/>
    <property type="match status" value="1"/>
</dbReference>
<dbReference type="Gene3D" id="3.40.50.300">
    <property type="entry name" value="P-loop containing nucleotide triphosphate hydrolases"/>
    <property type="match status" value="1"/>
</dbReference>
<dbReference type="InterPro" id="IPR035965">
    <property type="entry name" value="PAS-like_dom_sf"/>
</dbReference>
<gene>
    <name evidence="9" type="ordered locus">DaAHT2_1742</name>
</gene>
<dbReference type="PANTHER" id="PTHR32071">
    <property type="entry name" value="TRANSCRIPTIONAL REGULATORY PROTEIN"/>
    <property type="match status" value="1"/>
</dbReference>
<keyword evidence="5" id="KW-0804">Transcription</keyword>
<dbReference type="InterPro" id="IPR058031">
    <property type="entry name" value="AAA_lid_NorR"/>
</dbReference>
<evidence type="ECO:0000256" key="1">
    <source>
        <dbReference type="ARBA" id="ARBA00022741"/>
    </source>
</evidence>
<dbReference type="FunFam" id="3.40.50.300:FF:000006">
    <property type="entry name" value="DNA-binding transcriptional regulator NtrC"/>
    <property type="match status" value="1"/>
</dbReference>
<dbReference type="Pfam" id="PF02954">
    <property type="entry name" value="HTH_8"/>
    <property type="match status" value="1"/>
</dbReference>
<dbReference type="Pfam" id="PF25601">
    <property type="entry name" value="AAA_lid_14"/>
    <property type="match status" value="1"/>
</dbReference>
<dbReference type="HOGENOM" id="CLU_000445_8_1_7"/>
<evidence type="ECO:0000259" key="8">
    <source>
        <dbReference type="PROSITE" id="PS50045"/>
    </source>
</evidence>
<dbReference type="SMART" id="SM00382">
    <property type="entry name" value="AAA"/>
    <property type="match status" value="1"/>
</dbReference>
<accession>D6Z4F9</accession>
<dbReference type="SUPFAM" id="SSF55785">
    <property type="entry name" value="PYP-like sensor domain (PAS domain)"/>
    <property type="match status" value="1"/>
</dbReference>
<dbReference type="InterPro" id="IPR002197">
    <property type="entry name" value="HTH_Fis"/>
</dbReference>
<dbReference type="PROSITE" id="PS50045">
    <property type="entry name" value="SIGMA54_INTERACT_4"/>
    <property type="match status" value="1"/>
</dbReference>
<proteinExistence type="predicted"/>
<dbReference type="eggNOG" id="COG3829">
    <property type="taxonomic scope" value="Bacteria"/>
</dbReference>
<dbReference type="EMBL" id="CP001940">
    <property type="protein sequence ID" value="ADH86434.1"/>
    <property type="molecule type" value="Genomic_DNA"/>
</dbReference>
<dbReference type="InParanoid" id="D6Z4F9"/>
<evidence type="ECO:0000256" key="2">
    <source>
        <dbReference type="ARBA" id="ARBA00022840"/>
    </source>
</evidence>
<dbReference type="InterPro" id="IPR009057">
    <property type="entry name" value="Homeodomain-like_sf"/>
</dbReference>
<dbReference type="InterPro" id="IPR003593">
    <property type="entry name" value="AAA+_ATPase"/>
</dbReference>
<evidence type="ECO:0000256" key="7">
    <source>
        <dbReference type="SAM" id="MobiDB-lite"/>
    </source>
</evidence>
<dbReference type="KEGG" id="dak:DaAHT2_1742"/>
<dbReference type="Pfam" id="PF00158">
    <property type="entry name" value="Sigma54_activat"/>
    <property type="match status" value="1"/>
</dbReference>
<dbReference type="InterPro" id="IPR025662">
    <property type="entry name" value="Sigma_54_int_dom_ATP-bd_1"/>
</dbReference>
<dbReference type="InterPro" id="IPR002078">
    <property type="entry name" value="Sigma_54_int"/>
</dbReference>
<keyword evidence="10" id="KW-1185">Reference proteome</keyword>
<evidence type="ECO:0000256" key="5">
    <source>
        <dbReference type="ARBA" id="ARBA00023163"/>
    </source>
</evidence>
<dbReference type="Pfam" id="PF13188">
    <property type="entry name" value="PAS_8"/>
    <property type="match status" value="1"/>
</dbReference>
<dbReference type="InterPro" id="IPR025943">
    <property type="entry name" value="Sigma_54_int_dom_ATP-bd_2"/>
</dbReference>